<dbReference type="InterPro" id="IPR008972">
    <property type="entry name" value="Cupredoxin"/>
</dbReference>
<dbReference type="Proteomes" id="UP000664844">
    <property type="component" value="Unassembled WGS sequence"/>
</dbReference>
<dbReference type="Gene3D" id="2.60.40.420">
    <property type="entry name" value="Cupredoxins - blue copper proteins"/>
    <property type="match status" value="1"/>
</dbReference>
<evidence type="ECO:0000256" key="10">
    <source>
        <dbReference type="ARBA" id="ARBA00023008"/>
    </source>
</evidence>
<dbReference type="CDD" id="cd13919">
    <property type="entry name" value="CuRO_HCO_II_like_5"/>
    <property type="match status" value="1"/>
</dbReference>
<comment type="similarity">
    <text evidence="2 14">Belongs to the cytochrome c oxidase subunit 2 family.</text>
</comment>
<dbReference type="PRINTS" id="PR01166">
    <property type="entry name" value="CYCOXIDASEII"/>
</dbReference>
<proteinExistence type="inferred from homology"/>
<evidence type="ECO:0000256" key="6">
    <source>
        <dbReference type="ARBA" id="ARBA00022723"/>
    </source>
</evidence>
<dbReference type="EMBL" id="JAFLQW010000637">
    <property type="protein sequence ID" value="MBO0352095.1"/>
    <property type="molecule type" value="Genomic_DNA"/>
</dbReference>
<evidence type="ECO:0000256" key="4">
    <source>
        <dbReference type="ARBA" id="ARBA00022660"/>
    </source>
</evidence>
<evidence type="ECO:0000256" key="15">
    <source>
        <dbReference type="RuleBase" id="RU004024"/>
    </source>
</evidence>
<evidence type="ECO:0000259" key="18">
    <source>
        <dbReference type="PROSITE" id="PS50999"/>
    </source>
</evidence>
<evidence type="ECO:0000256" key="13">
    <source>
        <dbReference type="ARBA" id="ARBA00047816"/>
    </source>
</evidence>
<keyword evidence="3 14" id="KW-0813">Transport</keyword>
<evidence type="ECO:0000256" key="7">
    <source>
        <dbReference type="ARBA" id="ARBA00022967"/>
    </source>
</evidence>
<keyword evidence="9 16" id="KW-1133">Transmembrane helix</keyword>
<evidence type="ECO:0000256" key="14">
    <source>
        <dbReference type="RuleBase" id="RU000456"/>
    </source>
</evidence>
<name>A0ABS3FY88_9CYAN</name>
<comment type="subcellular location">
    <subcellularLocation>
        <location evidence="14">Cell membrane</location>
        <topology evidence="14">Multi-pass membrane protein</topology>
    </subcellularLocation>
    <subcellularLocation>
        <location evidence="1">Membrane</location>
        <topology evidence="1">Multi-pass membrane protein</topology>
    </subcellularLocation>
</comment>
<dbReference type="InterPro" id="IPR001505">
    <property type="entry name" value="Copper_CuA"/>
</dbReference>
<comment type="cofactor">
    <cofactor evidence="15">
        <name>Cu cation</name>
        <dbReference type="ChEBI" id="CHEBI:23378"/>
    </cofactor>
    <text evidence="15">Binds a copper A center.</text>
</comment>
<keyword evidence="10 15" id="KW-0186">Copper</keyword>
<dbReference type="Pfam" id="PF02790">
    <property type="entry name" value="COX2_TM"/>
    <property type="match status" value="1"/>
</dbReference>
<dbReference type="PROSITE" id="PS50999">
    <property type="entry name" value="COX2_TM"/>
    <property type="match status" value="1"/>
</dbReference>
<dbReference type="EC" id="7.1.1.9" evidence="15"/>
<evidence type="ECO:0000259" key="17">
    <source>
        <dbReference type="PROSITE" id="PS50857"/>
    </source>
</evidence>
<feature type="transmembrane region" description="Helical" evidence="16">
    <location>
        <begin position="91"/>
        <end position="112"/>
    </location>
</feature>
<keyword evidence="8 14" id="KW-0249">Electron transport</keyword>
<comment type="function">
    <text evidence="12 15">Subunits I and II form the functional core of the enzyme complex. Electrons originating in cytochrome c are transferred via heme a and Cu(A) to the binuclear center formed by heme a3 and Cu(B).</text>
</comment>
<evidence type="ECO:0000256" key="8">
    <source>
        <dbReference type="ARBA" id="ARBA00022982"/>
    </source>
</evidence>
<evidence type="ECO:0000313" key="20">
    <source>
        <dbReference type="Proteomes" id="UP000664844"/>
    </source>
</evidence>
<dbReference type="InterPro" id="IPR002429">
    <property type="entry name" value="CcO_II-like_C"/>
</dbReference>
<dbReference type="SUPFAM" id="SSF81464">
    <property type="entry name" value="Cytochrome c oxidase subunit II-like, transmembrane region"/>
    <property type="match status" value="1"/>
</dbReference>
<evidence type="ECO:0000256" key="11">
    <source>
        <dbReference type="ARBA" id="ARBA00023136"/>
    </source>
</evidence>
<dbReference type="InterPro" id="IPR045187">
    <property type="entry name" value="CcO_II"/>
</dbReference>
<dbReference type="SUPFAM" id="SSF49503">
    <property type="entry name" value="Cupredoxins"/>
    <property type="match status" value="1"/>
</dbReference>
<dbReference type="Pfam" id="PF00116">
    <property type="entry name" value="COX2"/>
    <property type="match status" value="1"/>
</dbReference>
<keyword evidence="4 14" id="KW-0679">Respiratory chain</keyword>
<evidence type="ECO:0000256" key="9">
    <source>
        <dbReference type="ARBA" id="ARBA00022989"/>
    </source>
</evidence>
<dbReference type="PANTHER" id="PTHR22888">
    <property type="entry name" value="CYTOCHROME C OXIDASE, SUBUNIT II"/>
    <property type="match status" value="1"/>
</dbReference>
<evidence type="ECO:0000256" key="12">
    <source>
        <dbReference type="ARBA" id="ARBA00024688"/>
    </source>
</evidence>
<feature type="domain" description="Cytochrome oxidase subunit II transmembrane region profile" evidence="18">
    <location>
        <begin position="21"/>
        <end position="119"/>
    </location>
</feature>
<keyword evidence="5 14" id="KW-0812">Transmembrane</keyword>
<feature type="transmembrane region" description="Helical" evidence="16">
    <location>
        <begin position="6"/>
        <end position="23"/>
    </location>
</feature>
<keyword evidence="7" id="KW-1278">Translocase</keyword>
<dbReference type="PROSITE" id="PS00078">
    <property type="entry name" value="COX2"/>
    <property type="match status" value="1"/>
</dbReference>
<evidence type="ECO:0000256" key="3">
    <source>
        <dbReference type="ARBA" id="ARBA00022448"/>
    </source>
</evidence>
<protein>
    <recommendedName>
        <fullName evidence="15">Cytochrome c oxidase subunit 2</fullName>
        <ecNumber evidence="15">7.1.1.9</ecNumber>
    </recommendedName>
</protein>
<keyword evidence="11 16" id="KW-0472">Membrane</keyword>
<reference evidence="19 20" key="1">
    <citation type="submission" date="2021-03" db="EMBL/GenBank/DDBJ databases">
        <title>Metabolic Capacity of the Antarctic Cyanobacterium Phormidium pseudopriestleyi that Sustains Oxygenic Photosynthesis in the Presence of Hydrogen Sulfide.</title>
        <authorList>
            <person name="Lumian J.E."/>
            <person name="Jungblut A.D."/>
            <person name="Dillon M.L."/>
            <person name="Hawes I."/>
            <person name="Doran P.T."/>
            <person name="Mackey T.J."/>
            <person name="Dick G.J."/>
            <person name="Grettenberger C.L."/>
            <person name="Sumner D.Y."/>
        </authorList>
    </citation>
    <scope>NUCLEOTIDE SEQUENCE [LARGE SCALE GENOMIC DNA]</scope>
    <source>
        <strain evidence="19 20">FRX01</strain>
    </source>
</reference>
<feature type="domain" description="Cytochrome oxidase subunit II copper A binding" evidence="17">
    <location>
        <begin position="173"/>
        <end position="284"/>
    </location>
</feature>
<organism evidence="19 20">
    <name type="scientific">Phormidium pseudopriestleyi FRX01</name>
    <dbReference type="NCBI Taxonomy" id="1759528"/>
    <lineage>
        <taxon>Bacteria</taxon>
        <taxon>Bacillati</taxon>
        <taxon>Cyanobacteriota</taxon>
        <taxon>Cyanophyceae</taxon>
        <taxon>Oscillatoriophycideae</taxon>
        <taxon>Oscillatoriales</taxon>
        <taxon>Oscillatoriaceae</taxon>
        <taxon>Phormidium</taxon>
    </lineage>
</organism>
<accession>A0ABS3FY88</accession>
<sequence length="337" mass="36373">MKVPSAIWTMIAGITITLVSLWVGQNHSLMPVAASEEAPRIDALFNVMMTISTGLFLIVQGIIVISIFKFKKRADDNTDGPPIHGNVPLEILWTAIPAIIIMGIGIYSFEIYNSMGGLDPMASHESHVAHKHQAGEAIAASLPSDETAVTPYKAPGKLVALGVGASPRTQGQDPFVSVNVLGLQFAWIFTYPNSGVTAGELHLPAGKEVQLTITASDVIHSLWIPEFRLKQDAIPGRSSELRFVPQIIGEYSVVCAELCGSYHGGMKTRVIVQSEEDFQAWLQSQIAAQSEGQETVALNPADLSETDYLQPLAAEMGIDGEMLKQLHAEHHSGDRAI</sequence>
<evidence type="ECO:0000256" key="2">
    <source>
        <dbReference type="ARBA" id="ARBA00007866"/>
    </source>
</evidence>
<keyword evidence="6 15" id="KW-0479">Metal-binding</keyword>
<comment type="caution">
    <text evidence="19">The sequence shown here is derived from an EMBL/GenBank/DDBJ whole genome shotgun (WGS) entry which is preliminary data.</text>
</comment>
<evidence type="ECO:0000313" key="19">
    <source>
        <dbReference type="EMBL" id="MBO0352095.1"/>
    </source>
</evidence>
<keyword evidence="20" id="KW-1185">Reference proteome</keyword>
<gene>
    <name evidence="19" type="ORF">J0895_24035</name>
</gene>
<dbReference type="PROSITE" id="PS50857">
    <property type="entry name" value="COX2_CUA"/>
    <property type="match status" value="1"/>
</dbReference>
<feature type="transmembrane region" description="Helical" evidence="16">
    <location>
        <begin position="44"/>
        <end position="68"/>
    </location>
</feature>
<dbReference type="RefSeq" id="WP_207090515.1">
    <property type="nucleotide sequence ID" value="NZ_JAFLQW010000637.1"/>
</dbReference>
<dbReference type="Gene3D" id="1.10.287.90">
    <property type="match status" value="1"/>
</dbReference>
<dbReference type="PANTHER" id="PTHR22888:SF9">
    <property type="entry name" value="CYTOCHROME C OXIDASE SUBUNIT 2"/>
    <property type="match status" value="1"/>
</dbReference>
<evidence type="ECO:0000256" key="16">
    <source>
        <dbReference type="SAM" id="Phobius"/>
    </source>
</evidence>
<evidence type="ECO:0000256" key="5">
    <source>
        <dbReference type="ARBA" id="ARBA00022692"/>
    </source>
</evidence>
<evidence type="ECO:0000256" key="1">
    <source>
        <dbReference type="ARBA" id="ARBA00004141"/>
    </source>
</evidence>
<dbReference type="InterPro" id="IPR036257">
    <property type="entry name" value="Cyt_c_oxidase_su2_TM_sf"/>
</dbReference>
<comment type="catalytic activity">
    <reaction evidence="13 15">
        <text>4 Fe(II)-[cytochrome c] + O2 + 8 H(+)(in) = 4 Fe(III)-[cytochrome c] + 2 H2O + 4 H(+)(out)</text>
        <dbReference type="Rhea" id="RHEA:11436"/>
        <dbReference type="Rhea" id="RHEA-COMP:10350"/>
        <dbReference type="Rhea" id="RHEA-COMP:14399"/>
        <dbReference type="ChEBI" id="CHEBI:15377"/>
        <dbReference type="ChEBI" id="CHEBI:15378"/>
        <dbReference type="ChEBI" id="CHEBI:15379"/>
        <dbReference type="ChEBI" id="CHEBI:29033"/>
        <dbReference type="ChEBI" id="CHEBI:29034"/>
        <dbReference type="EC" id="7.1.1.9"/>
    </reaction>
</comment>
<dbReference type="InterPro" id="IPR011759">
    <property type="entry name" value="Cyt_c_oxidase_su2_TM_dom"/>
</dbReference>